<dbReference type="EC" id="3.1.1.85" evidence="2"/>
<comment type="catalytic activity">
    <reaction evidence="2">
        <text>6-carboxyhexanoyl-[ACP] methyl ester + H2O = 6-carboxyhexanoyl-[ACP] + methanol + H(+)</text>
        <dbReference type="Rhea" id="RHEA:42700"/>
        <dbReference type="Rhea" id="RHEA-COMP:9955"/>
        <dbReference type="Rhea" id="RHEA-COMP:10186"/>
        <dbReference type="ChEBI" id="CHEBI:15377"/>
        <dbReference type="ChEBI" id="CHEBI:15378"/>
        <dbReference type="ChEBI" id="CHEBI:17790"/>
        <dbReference type="ChEBI" id="CHEBI:78846"/>
        <dbReference type="ChEBI" id="CHEBI:82735"/>
        <dbReference type="EC" id="3.1.1.85"/>
    </reaction>
</comment>
<feature type="active site" evidence="2">
    <location>
        <position position="234"/>
    </location>
</feature>
<keyword evidence="2" id="KW-0719">Serine esterase</keyword>
<dbReference type="GO" id="GO:0009102">
    <property type="term" value="P:biotin biosynthetic process"/>
    <property type="evidence" value="ECO:0007669"/>
    <property type="project" value="UniProtKB-UniRule"/>
</dbReference>
<feature type="active site" evidence="2">
    <location>
        <position position="206"/>
    </location>
</feature>
<dbReference type="NCBIfam" id="TIGR01738">
    <property type="entry name" value="bioH"/>
    <property type="match status" value="1"/>
</dbReference>
<feature type="domain" description="AB hydrolase-1" evidence="3">
    <location>
        <begin position="14"/>
        <end position="241"/>
    </location>
</feature>
<dbReference type="PANTHER" id="PTHR43798:SF31">
    <property type="entry name" value="AB HYDROLASE SUPERFAMILY PROTEIN YCLE"/>
    <property type="match status" value="1"/>
</dbReference>
<keyword evidence="2" id="KW-0093">Biotin biosynthesis</keyword>
<comment type="subcellular location">
    <subcellularLocation>
        <location evidence="2">Cytoplasm</location>
    </subcellularLocation>
</comment>
<dbReference type="InterPro" id="IPR000073">
    <property type="entry name" value="AB_hydrolase_1"/>
</dbReference>
<proteinExistence type="inferred from homology"/>
<comment type="function">
    <text evidence="2">The physiological role of BioH is to remove the methyl group introduced by BioC when the pimeloyl moiety is complete. It allows to synthesize pimeloyl-ACP via the fatty acid synthetic pathway through the hydrolysis of the ester bonds of pimeloyl-ACP esters.</text>
</comment>
<feature type="active site" description="Nucleophile" evidence="2">
    <location>
        <position position="80"/>
    </location>
</feature>
<feature type="binding site" evidence="2">
    <location>
        <position position="234"/>
    </location>
    <ligand>
        <name>substrate</name>
    </ligand>
</feature>
<comment type="similarity">
    <text evidence="2">Belongs to the AB hydrolase superfamily. Carboxylesterase BioH family.</text>
</comment>
<evidence type="ECO:0000313" key="5">
    <source>
        <dbReference type="Proteomes" id="UP000824988"/>
    </source>
</evidence>
<feature type="binding site" evidence="2">
    <location>
        <begin position="80"/>
        <end position="81"/>
    </location>
    <ligand>
        <name>substrate</name>
    </ligand>
</feature>
<keyword evidence="5" id="KW-1185">Reference proteome</keyword>
<dbReference type="GO" id="GO:0016020">
    <property type="term" value="C:membrane"/>
    <property type="evidence" value="ECO:0007669"/>
    <property type="project" value="TreeGrafter"/>
</dbReference>
<dbReference type="InterPro" id="IPR010076">
    <property type="entry name" value="BioH"/>
</dbReference>
<accession>A0A8D4VSF3</accession>
<keyword evidence="1 2" id="KW-0378">Hydrolase</keyword>
<dbReference type="HAMAP" id="MF_01260">
    <property type="entry name" value="Carboxylester"/>
    <property type="match status" value="1"/>
</dbReference>
<evidence type="ECO:0000256" key="1">
    <source>
        <dbReference type="ARBA" id="ARBA00022801"/>
    </source>
</evidence>
<organism evidence="4 5">
    <name type="scientific">Methylogaea oryzae</name>
    <dbReference type="NCBI Taxonomy" id="1295382"/>
    <lineage>
        <taxon>Bacteria</taxon>
        <taxon>Pseudomonadati</taxon>
        <taxon>Pseudomonadota</taxon>
        <taxon>Gammaproteobacteria</taxon>
        <taxon>Methylococcales</taxon>
        <taxon>Methylococcaceae</taxon>
        <taxon>Methylogaea</taxon>
    </lineage>
</organism>
<comment type="subunit">
    <text evidence="2">Monomer.</text>
</comment>
<dbReference type="GO" id="GO:0090499">
    <property type="term" value="F:pimelyl-[acyl-carrier protein] methyl ester esterase activity"/>
    <property type="evidence" value="ECO:0007669"/>
    <property type="project" value="UniProtKB-EC"/>
</dbReference>
<dbReference type="GO" id="GO:0005737">
    <property type="term" value="C:cytoplasm"/>
    <property type="evidence" value="ECO:0007669"/>
    <property type="project" value="UniProtKB-SubCell"/>
</dbReference>
<comment type="pathway">
    <text evidence="2">Cofactor biosynthesis; biotin biosynthesis.</text>
</comment>
<dbReference type="Proteomes" id="UP000824988">
    <property type="component" value="Chromosome"/>
</dbReference>
<sequence length="258" mass="27588">MSLYSETFGQGPDLLLVHGWSMHSGVWGEFAQLLAWDFRVTAVDLPGHGYSPSIADTTLAGWAEAVLAAAPPRAHWLGWSLGAHIALQAAAVHPERVECLQTIGGTPCFVQRPDWPAAMARDVFEAFSREVERDGAAALSRFLGLQAQGGARARPLLKQVQELLQQRPATAPVALRAGLDILRTADLRPALARLECPVMALLGASDGLVPAAMGEAARRLNPALRVEVLPGAAHLPFLSHPRECAALVADFLLAHDQT</sequence>
<gene>
    <name evidence="2 4" type="primary">bioH</name>
    <name evidence="4" type="ORF">MoryE10_30130</name>
</gene>
<dbReference type="InterPro" id="IPR050266">
    <property type="entry name" value="AB_hydrolase_sf"/>
</dbReference>
<feature type="binding site" evidence="2">
    <location>
        <begin position="142"/>
        <end position="146"/>
    </location>
    <ligand>
        <name>substrate</name>
    </ligand>
</feature>
<name>A0A8D4VSF3_9GAMM</name>
<evidence type="ECO:0000256" key="2">
    <source>
        <dbReference type="HAMAP-Rule" id="MF_01260"/>
    </source>
</evidence>
<dbReference type="EMBL" id="AP019782">
    <property type="protein sequence ID" value="BBL72407.1"/>
    <property type="molecule type" value="Genomic_DNA"/>
</dbReference>
<dbReference type="RefSeq" id="WP_221047541.1">
    <property type="nucleotide sequence ID" value="NZ_AP019782.1"/>
</dbReference>
<evidence type="ECO:0000313" key="4">
    <source>
        <dbReference type="EMBL" id="BBL72407.1"/>
    </source>
</evidence>
<dbReference type="UniPathway" id="UPA00078"/>
<evidence type="ECO:0000259" key="3">
    <source>
        <dbReference type="Pfam" id="PF00561"/>
    </source>
</evidence>
<keyword evidence="2" id="KW-0963">Cytoplasm</keyword>
<dbReference type="AlphaFoldDB" id="A0A8D4VSF3"/>
<protein>
    <recommendedName>
        <fullName evidence="2">Pimeloyl-[acyl-carrier protein] methyl ester esterase</fullName>
        <ecNumber evidence="2">3.1.1.85</ecNumber>
    </recommendedName>
    <alternativeName>
        <fullName evidence="2">Biotin synthesis protein BioH</fullName>
    </alternativeName>
    <alternativeName>
        <fullName evidence="2">Carboxylesterase BioH</fullName>
    </alternativeName>
</protein>
<feature type="binding site" evidence="2">
    <location>
        <position position="20"/>
    </location>
    <ligand>
        <name>substrate</name>
    </ligand>
</feature>
<reference evidence="4" key="1">
    <citation type="submission" date="2019-06" db="EMBL/GenBank/DDBJ databases">
        <title>Complete genome sequence of Methylogaea oryzae strain JCM16910.</title>
        <authorList>
            <person name="Asakawa S."/>
        </authorList>
    </citation>
    <scope>NUCLEOTIDE SEQUENCE</scope>
    <source>
        <strain evidence="4">E10</strain>
    </source>
</reference>
<dbReference type="KEGG" id="moz:MoryE10_30130"/>
<dbReference type="Pfam" id="PF00561">
    <property type="entry name" value="Abhydrolase_1"/>
    <property type="match status" value="1"/>
</dbReference>
<dbReference type="PANTHER" id="PTHR43798">
    <property type="entry name" value="MONOACYLGLYCEROL LIPASE"/>
    <property type="match status" value="1"/>
</dbReference>